<feature type="coiled-coil region" evidence="1">
    <location>
        <begin position="11"/>
        <end position="45"/>
    </location>
</feature>
<proteinExistence type="predicted"/>
<dbReference type="EMBL" id="JACRST010000010">
    <property type="protein sequence ID" value="MBC8546843.1"/>
    <property type="molecule type" value="Genomic_DNA"/>
</dbReference>
<comment type="caution">
    <text evidence="2">The sequence shown here is derived from an EMBL/GenBank/DDBJ whole genome shotgun (WGS) entry which is preliminary data.</text>
</comment>
<keyword evidence="3" id="KW-1185">Reference proteome</keyword>
<organism evidence="2 3">
    <name type="scientific">Ligaoa zhengdingensis</name>
    <dbReference type="NCBI Taxonomy" id="2763658"/>
    <lineage>
        <taxon>Bacteria</taxon>
        <taxon>Bacillati</taxon>
        <taxon>Bacillota</taxon>
        <taxon>Clostridia</taxon>
        <taxon>Eubacteriales</taxon>
        <taxon>Oscillospiraceae</taxon>
        <taxon>Ligaoa</taxon>
    </lineage>
</organism>
<gene>
    <name evidence="2" type="ORF">H8711_07840</name>
</gene>
<evidence type="ECO:0000256" key="1">
    <source>
        <dbReference type="SAM" id="Coils"/>
    </source>
</evidence>
<name>A0A926I4U5_9FIRM</name>
<dbReference type="Proteomes" id="UP000653127">
    <property type="component" value="Unassembled WGS sequence"/>
</dbReference>
<reference evidence="2" key="1">
    <citation type="submission" date="2020-08" db="EMBL/GenBank/DDBJ databases">
        <title>Genome public.</title>
        <authorList>
            <person name="Liu C."/>
            <person name="Sun Q."/>
        </authorList>
    </citation>
    <scope>NUCLEOTIDE SEQUENCE</scope>
    <source>
        <strain evidence="2">NSJ-31</strain>
    </source>
</reference>
<dbReference type="AlphaFoldDB" id="A0A926I4U5"/>
<dbReference type="RefSeq" id="WP_249282918.1">
    <property type="nucleotide sequence ID" value="NZ_JACRST010000010.1"/>
</dbReference>
<protein>
    <submittedName>
        <fullName evidence="2">DNA repair protein</fullName>
    </submittedName>
</protein>
<keyword evidence="1" id="KW-0175">Coiled coil</keyword>
<evidence type="ECO:0000313" key="2">
    <source>
        <dbReference type="EMBL" id="MBC8546843.1"/>
    </source>
</evidence>
<evidence type="ECO:0000313" key="3">
    <source>
        <dbReference type="Proteomes" id="UP000653127"/>
    </source>
</evidence>
<sequence>MTDRELRKLNRRELIEILIDLTDENETLKAECEELRRQLSERAVKIGAVGSIAEACLQINGVFESAQRAAEQYLETIRLLSVDSAQRAVEQYLEDIRTVQPEYIAKAE</sequence>
<accession>A0A926I4U5</accession>